<reference evidence="2" key="1">
    <citation type="submission" date="2016-06" db="EMBL/GenBank/DDBJ databases">
        <authorList>
            <person name="Varghese N."/>
            <person name="Submissions Spin"/>
        </authorList>
    </citation>
    <scope>NUCLEOTIDE SEQUENCE [LARGE SCALE GENOMIC DNA]</scope>
    <source>
        <strain evidence="2">DSM 43168</strain>
    </source>
</reference>
<keyword evidence="2" id="KW-1185">Reference proteome</keyword>
<gene>
    <name evidence="1" type="ORF">GA0070563_11296</name>
</gene>
<name>A0A1C5ABF3_9ACTN</name>
<evidence type="ECO:0000313" key="1">
    <source>
        <dbReference type="EMBL" id="SCF42568.1"/>
    </source>
</evidence>
<dbReference type="Proteomes" id="UP000183585">
    <property type="component" value="Unassembled WGS sequence"/>
</dbReference>
<sequence>MSRHLELLAACLHDMRAQVGPEEPATDLLTRKETRAAEYAAKTLQELGVQARVAKANWLSMRAARWIDTALLEEMRSVHKETSEKWKEAHEAYRLVEELKDLFWTYRNQRYRGWETRRSELADKLRDALAANSDLRDEHYLAVPRVPQLQGPSGGVVRGDCQYCGPTRICDC</sequence>
<dbReference type="RefSeq" id="WP_074476888.1">
    <property type="nucleotide sequence ID" value="NZ_FMCT01000012.1"/>
</dbReference>
<protein>
    <submittedName>
        <fullName evidence="1">Uncharacterized protein</fullName>
    </submittedName>
</protein>
<accession>A0A1C5ABF3</accession>
<evidence type="ECO:0000313" key="2">
    <source>
        <dbReference type="Proteomes" id="UP000183585"/>
    </source>
</evidence>
<dbReference type="AlphaFoldDB" id="A0A1C5ABF3"/>
<proteinExistence type="predicted"/>
<organism evidence="1 2">
    <name type="scientific">Micromonospora carbonacea</name>
    <dbReference type="NCBI Taxonomy" id="47853"/>
    <lineage>
        <taxon>Bacteria</taxon>
        <taxon>Bacillati</taxon>
        <taxon>Actinomycetota</taxon>
        <taxon>Actinomycetes</taxon>
        <taxon>Micromonosporales</taxon>
        <taxon>Micromonosporaceae</taxon>
        <taxon>Micromonospora</taxon>
    </lineage>
</organism>
<dbReference type="EMBL" id="FMCT01000012">
    <property type="protein sequence ID" value="SCF42568.1"/>
    <property type="molecule type" value="Genomic_DNA"/>
</dbReference>